<proteinExistence type="predicted"/>
<protein>
    <submittedName>
        <fullName evidence="2">Xanthine and CO dehydrogenases maturation factor, XdhC/CoxF family</fullName>
    </submittedName>
</protein>
<dbReference type="Gene3D" id="3.40.50.720">
    <property type="entry name" value="NAD(P)-binding Rossmann-like Domain"/>
    <property type="match status" value="1"/>
</dbReference>
<sequence>MVSDVLNALAALKKEERLGAMITVIDGPDLGSAVVVDRATGDITGDGSPWLDDDIVLDANTLMDREESRSLMFGERRIFIDTIAPSPIMLIFGAGHIAQPLSLFARELGFRVVVADARAAWATPERFPDVDELIVAWPEEVFDHIEPDRRTYVVLLNHDSRFEIPVFHAVHRKPIRYLGAMGSRRTHAMRVERLMVEGWSQDEVNAIHGPIGLDLKGKTPAETAVAILAEIVQVRYGAGGSATSLRGTDTPIHAL</sequence>
<dbReference type="InterPro" id="IPR027051">
    <property type="entry name" value="XdhC_Rossmann_dom"/>
</dbReference>
<gene>
    <name evidence="2" type="ORF">MNBD_ACTINO01-1770</name>
</gene>
<dbReference type="PANTHER" id="PTHR30388">
    <property type="entry name" value="ALDEHYDE OXIDOREDUCTASE MOLYBDENUM COFACTOR ASSEMBLY PROTEIN"/>
    <property type="match status" value="1"/>
</dbReference>
<name>A0A3B0SES9_9ZZZZ</name>
<dbReference type="PANTHER" id="PTHR30388:SF4">
    <property type="entry name" value="MOLYBDENUM COFACTOR INSERTION CHAPERONE PAOD"/>
    <property type="match status" value="1"/>
</dbReference>
<dbReference type="InterPro" id="IPR052698">
    <property type="entry name" value="MoCofactor_Util/Proc"/>
</dbReference>
<evidence type="ECO:0000259" key="1">
    <source>
        <dbReference type="Pfam" id="PF13478"/>
    </source>
</evidence>
<reference evidence="2" key="1">
    <citation type="submission" date="2018-06" db="EMBL/GenBank/DDBJ databases">
        <authorList>
            <person name="Zhirakovskaya E."/>
        </authorList>
    </citation>
    <scope>NUCLEOTIDE SEQUENCE</scope>
</reference>
<dbReference type="EMBL" id="UOEI01000376">
    <property type="protein sequence ID" value="VAW03768.1"/>
    <property type="molecule type" value="Genomic_DNA"/>
</dbReference>
<evidence type="ECO:0000313" key="2">
    <source>
        <dbReference type="EMBL" id="VAW03768.1"/>
    </source>
</evidence>
<organism evidence="2">
    <name type="scientific">hydrothermal vent metagenome</name>
    <dbReference type="NCBI Taxonomy" id="652676"/>
    <lineage>
        <taxon>unclassified sequences</taxon>
        <taxon>metagenomes</taxon>
        <taxon>ecological metagenomes</taxon>
    </lineage>
</organism>
<dbReference type="AlphaFoldDB" id="A0A3B0SES9"/>
<dbReference type="Pfam" id="PF13478">
    <property type="entry name" value="XdhC_C"/>
    <property type="match status" value="1"/>
</dbReference>
<feature type="domain" description="XdhC Rossmann" evidence="1">
    <location>
        <begin position="89"/>
        <end position="231"/>
    </location>
</feature>
<accession>A0A3B0SES9</accession>